<proteinExistence type="predicted"/>
<reference evidence="1" key="1">
    <citation type="submission" date="2020-05" db="EMBL/GenBank/DDBJ databases">
        <title>Large-scale comparative analyses of tick genomes elucidate their genetic diversity and vector capacities.</title>
        <authorList>
            <person name="Jia N."/>
            <person name="Wang J."/>
            <person name="Shi W."/>
            <person name="Du L."/>
            <person name="Sun Y."/>
            <person name="Zhan W."/>
            <person name="Jiang J."/>
            <person name="Wang Q."/>
            <person name="Zhang B."/>
            <person name="Ji P."/>
            <person name="Sakyi L.B."/>
            <person name="Cui X."/>
            <person name="Yuan T."/>
            <person name="Jiang B."/>
            <person name="Yang W."/>
            <person name="Lam T.T.-Y."/>
            <person name="Chang Q."/>
            <person name="Ding S."/>
            <person name="Wang X."/>
            <person name="Zhu J."/>
            <person name="Ruan X."/>
            <person name="Zhao L."/>
            <person name="Wei J."/>
            <person name="Que T."/>
            <person name="Du C."/>
            <person name="Cheng J."/>
            <person name="Dai P."/>
            <person name="Han X."/>
            <person name="Huang E."/>
            <person name="Gao Y."/>
            <person name="Liu J."/>
            <person name="Shao H."/>
            <person name="Ye R."/>
            <person name="Li L."/>
            <person name="Wei W."/>
            <person name="Wang X."/>
            <person name="Wang C."/>
            <person name="Yang T."/>
            <person name="Huo Q."/>
            <person name="Li W."/>
            <person name="Guo W."/>
            <person name="Chen H."/>
            <person name="Zhou L."/>
            <person name="Ni X."/>
            <person name="Tian J."/>
            <person name="Zhou Y."/>
            <person name="Sheng Y."/>
            <person name="Liu T."/>
            <person name="Pan Y."/>
            <person name="Xia L."/>
            <person name="Li J."/>
            <person name="Zhao F."/>
            <person name="Cao W."/>
        </authorList>
    </citation>
    <scope>NUCLEOTIDE SEQUENCE</scope>
    <source>
        <strain evidence="1">Hyas-2018</strain>
    </source>
</reference>
<accession>A0ACB7TQC7</accession>
<evidence type="ECO:0000313" key="1">
    <source>
        <dbReference type="EMBL" id="KAH6948244.1"/>
    </source>
</evidence>
<gene>
    <name evidence="1" type="ORF">HPB50_023292</name>
</gene>
<evidence type="ECO:0000313" key="2">
    <source>
        <dbReference type="Proteomes" id="UP000821845"/>
    </source>
</evidence>
<dbReference type="EMBL" id="CM023481">
    <property type="protein sequence ID" value="KAH6948244.1"/>
    <property type="molecule type" value="Genomic_DNA"/>
</dbReference>
<sequence length="383" mass="44729">MERLQTKRTVTRVELQKLSDELMQLRTADALELHQEDGIAEMKEELEALAKEIKQLDALIEPHKRAMSTVTETVTQELPAPKPYKMEIVWRNVVLMGSLHMVALYGFYLIFFAVQWKTVLAAYILYTLSGIGITAGAHRMWSHKSYKAKLPYRIMMMILQTMAFQNDIYEWARDHRMHHKYSETTADPHDATRGFFFSHVGWLLVRKHPDVRAKGKTIDMSDLMADPVVRFQRKYYLPMMVVICFVLPAVLPWWLWNEALWNAFVVCSLTRYCFTLNMTWLVNSAAHMWGNRPYDKHISPRQNLVTIVGAHGEGFHNYHHTFPYDYRTSELGCSINTTTWFIDFFAWLGQVYDRKEVPTSLVQRRMERTGDGTRGLTAGTRSY</sequence>
<name>A0ACB7TQC7_HYAAI</name>
<keyword evidence="2" id="KW-1185">Reference proteome</keyword>
<comment type="caution">
    <text evidence="1">The sequence shown here is derived from an EMBL/GenBank/DDBJ whole genome shotgun (WGS) entry which is preliminary data.</text>
</comment>
<organism evidence="1 2">
    <name type="scientific">Hyalomma asiaticum</name>
    <name type="common">Tick</name>
    <dbReference type="NCBI Taxonomy" id="266040"/>
    <lineage>
        <taxon>Eukaryota</taxon>
        <taxon>Metazoa</taxon>
        <taxon>Ecdysozoa</taxon>
        <taxon>Arthropoda</taxon>
        <taxon>Chelicerata</taxon>
        <taxon>Arachnida</taxon>
        <taxon>Acari</taxon>
        <taxon>Parasitiformes</taxon>
        <taxon>Ixodida</taxon>
        <taxon>Ixodoidea</taxon>
        <taxon>Ixodidae</taxon>
        <taxon>Hyalomminae</taxon>
        <taxon>Hyalomma</taxon>
    </lineage>
</organism>
<dbReference type="Proteomes" id="UP000821845">
    <property type="component" value="Chromosome 1"/>
</dbReference>
<protein>
    <submittedName>
        <fullName evidence="1">Uncharacterized protein</fullName>
    </submittedName>
</protein>